<feature type="transmembrane region" description="Helical" evidence="1">
    <location>
        <begin position="48"/>
        <end position="70"/>
    </location>
</feature>
<feature type="transmembrane region" description="Helical" evidence="1">
    <location>
        <begin position="12"/>
        <end position="36"/>
    </location>
</feature>
<organism evidence="2 3">
    <name type="scientific">Sporosarcina oncorhynchi</name>
    <dbReference type="NCBI Taxonomy" id="3056444"/>
    <lineage>
        <taxon>Bacteria</taxon>
        <taxon>Bacillati</taxon>
        <taxon>Bacillota</taxon>
        <taxon>Bacilli</taxon>
        <taxon>Bacillales</taxon>
        <taxon>Caryophanaceae</taxon>
        <taxon>Sporosarcina</taxon>
    </lineage>
</organism>
<name>A0ABZ0LAD2_9BACL</name>
<sequence>MTTNYKETFDRFSLYFLAILISPILFGGVLAIYSIISFEDSWGFGPTVLLGALYSFPFFAFAAFPISLYIDFSARFKGYPNWIKALLFAGFGSLAGLFGSVVLYDLFPITFMFLFGMIGGLINFLILALIKKGIR</sequence>
<reference evidence="2 3" key="1">
    <citation type="submission" date="2023-06" db="EMBL/GenBank/DDBJ databases">
        <title>Sporosarcina sp. nov., isolated from Korean tranditional fermented seafood 'Jeotgal'.</title>
        <authorList>
            <person name="Yang A.I."/>
            <person name="Shin N.-R."/>
        </authorList>
    </citation>
    <scope>NUCLEOTIDE SEQUENCE [LARGE SCALE GENOMIC DNA]</scope>
    <source>
        <strain evidence="2 3">T2O-4</strain>
    </source>
</reference>
<dbReference type="EMBL" id="CP129118">
    <property type="protein sequence ID" value="WOV88504.1"/>
    <property type="molecule type" value="Genomic_DNA"/>
</dbReference>
<proteinExistence type="predicted"/>
<accession>A0ABZ0LAD2</accession>
<dbReference type="RefSeq" id="WP_317969637.1">
    <property type="nucleotide sequence ID" value="NZ_CP129118.1"/>
</dbReference>
<evidence type="ECO:0000313" key="3">
    <source>
        <dbReference type="Proteomes" id="UP001303902"/>
    </source>
</evidence>
<protein>
    <submittedName>
        <fullName evidence="2">Uncharacterized protein</fullName>
    </submittedName>
</protein>
<keyword evidence="3" id="KW-1185">Reference proteome</keyword>
<feature type="transmembrane region" description="Helical" evidence="1">
    <location>
        <begin position="82"/>
        <end position="103"/>
    </location>
</feature>
<keyword evidence="1" id="KW-0472">Membrane</keyword>
<evidence type="ECO:0000256" key="1">
    <source>
        <dbReference type="SAM" id="Phobius"/>
    </source>
</evidence>
<gene>
    <name evidence="2" type="ORF">QWT69_05140</name>
</gene>
<dbReference type="Proteomes" id="UP001303902">
    <property type="component" value="Chromosome"/>
</dbReference>
<keyword evidence="1" id="KW-1133">Transmembrane helix</keyword>
<feature type="transmembrane region" description="Helical" evidence="1">
    <location>
        <begin position="109"/>
        <end position="130"/>
    </location>
</feature>
<keyword evidence="1" id="KW-0812">Transmembrane</keyword>
<evidence type="ECO:0000313" key="2">
    <source>
        <dbReference type="EMBL" id="WOV88504.1"/>
    </source>
</evidence>